<organism evidence="1 2">
    <name type="scientific">Durusdinium trenchii</name>
    <dbReference type="NCBI Taxonomy" id="1381693"/>
    <lineage>
        <taxon>Eukaryota</taxon>
        <taxon>Sar</taxon>
        <taxon>Alveolata</taxon>
        <taxon>Dinophyceae</taxon>
        <taxon>Suessiales</taxon>
        <taxon>Symbiodiniaceae</taxon>
        <taxon>Durusdinium</taxon>
    </lineage>
</organism>
<evidence type="ECO:0000313" key="1">
    <source>
        <dbReference type="EMBL" id="CAK9034339.1"/>
    </source>
</evidence>
<proteinExistence type="predicted"/>
<comment type="caution">
    <text evidence="1">The sequence shown here is derived from an EMBL/GenBank/DDBJ whole genome shotgun (WGS) entry which is preliminary data.</text>
</comment>
<gene>
    <name evidence="1" type="ORF">CCMP2556_LOCUS19455</name>
</gene>
<dbReference type="Proteomes" id="UP001642484">
    <property type="component" value="Unassembled WGS sequence"/>
</dbReference>
<protein>
    <submittedName>
        <fullName evidence="1">Uncharacterized protein</fullName>
    </submittedName>
</protein>
<name>A0ABP0L6X2_9DINO</name>
<reference evidence="1 2" key="1">
    <citation type="submission" date="2024-02" db="EMBL/GenBank/DDBJ databases">
        <authorList>
            <person name="Chen Y."/>
            <person name="Shah S."/>
            <person name="Dougan E. K."/>
            <person name="Thang M."/>
            <person name="Chan C."/>
        </authorList>
    </citation>
    <scope>NUCLEOTIDE SEQUENCE [LARGE SCALE GENOMIC DNA]</scope>
</reference>
<dbReference type="EMBL" id="CAXAMN010011113">
    <property type="protein sequence ID" value="CAK9034339.1"/>
    <property type="molecule type" value="Genomic_DNA"/>
</dbReference>
<accession>A0ABP0L6X2</accession>
<keyword evidence="2" id="KW-1185">Reference proteome</keyword>
<sequence>MCDPFDMTVLMELVLSEGFRTNPNDPGTEKLAIWPITDAWLQDKYKPLPPLNPADEEDGPPPFGVAYIKGWRRSLAALICCEGVRSLDIQLDELTDNFKASLKIIHATVGAYDSTKAAVFAARGVTMATTGTRKAPNAMNFLRQFEVLGKAGEAEWNDAGKVARAFNVGKLESEAIVALQSKIHHDIVDELKSATRTRGMRSFVTHDLLSKGIFNTSFTSQVAGLEQWSAYLTNGQNNELASLFLERLKGDWDRLPVGVKKAFTWKDASVIHAACGGYLGIMESFQKNVPAADFTAAEPEIKSQFSLGVLDHEILAFLEGSVPPIQLKNVRFVRTWVVVRDTY</sequence>
<evidence type="ECO:0000313" key="2">
    <source>
        <dbReference type="Proteomes" id="UP001642484"/>
    </source>
</evidence>